<evidence type="ECO:0000256" key="4">
    <source>
        <dbReference type="ARBA" id="ARBA00022824"/>
    </source>
</evidence>
<dbReference type="InterPro" id="IPR052374">
    <property type="entry name" value="SERAC1"/>
</dbReference>
<sequence length="353" mass="40133">MWLKDFLPVKMPQARIMVYGYDAVPAFRKSREGIQEWAINLLELLAMERDDEPDRPLVFLQAMTEANQNTRYEAIRNATYGMTFFGTPHNGSNLASLAYAVADIFGVVLGNPRPSFMEALRGNSLFADVVRDDFRHGLERFYVLSYYETIPPENMRGLVVDKKSAVLGLPSIQETPISLAGKDHSGLCKFSNERETAYRMVEYGMASLCAAAVADFHGTWKIPGHSWTQFGLQNDLKKVLEEVTSPQRGSAAVRKIFIFLDAPDEWDENDRKYSSGFEFFEDVVQEGMPLKICSSTRPRFSPTSKGSLIEMEDYNSEDVGQYLQKTIGNRDMNVSRRNILIENLRKKANHNFM</sequence>
<evidence type="ECO:0000256" key="3">
    <source>
        <dbReference type="ARBA" id="ARBA00004370"/>
    </source>
</evidence>
<evidence type="ECO:0000313" key="7">
    <source>
        <dbReference type="EMBL" id="KAK1700219.1"/>
    </source>
</evidence>
<dbReference type="PANTHER" id="PTHR48182">
    <property type="entry name" value="PROTEIN SERAC1"/>
    <property type="match status" value="1"/>
</dbReference>
<dbReference type="EMBL" id="JAHMHR010000002">
    <property type="protein sequence ID" value="KAK1700219.1"/>
    <property type="molecule type" value="Genomic_DNA"/>
</dbReference>
<protein>
    <submittedName>
        <fullName evidence="7">Uncharacterized protein</fullName>
    </submittedName>
</protein>
<dbReference type="GO" id="GO:0005739">
    <property type="term" value="C:mitochondrion"/>
    <property type="evidence" value="ECO:0007669"/>
    <property type="project" value="UniProtKB-SubCell"/>
</dbReference>
<comment type="caution">
    <text evidence="7">The sequence shown here is derived from an EMBL/GenBank/DDBJ whole genome shotgun (WGS) entry which is preliminary data.</text>
</comment>
<evidence type="ECO:0000256" key="5">
    <source>
        <dbReference type="ARBA" id="ARBA00023128"/>
    </source>
</evidence>
<evidence type="ECO:0000256" key="1">
    <source>
        <dbReference type="ARBA" id="ARBA00004173"/>
    </source>
</evidence>
<dbReference type="GeneID" id="85463174"/>
<dbReference type="RefSeq" id="XP_060435976.1">
    <property type="nucleotide sequence ID" value="XM_060578648.1"/>
</dbReference>
<organism evidence="7 8">
    <name type="scientific">Colletotrichum godetiae</name>
    <dbReference type="NCBI Taxonomy" id="1209918"/>
    <lineage>
        <taxon>Eukaryota</taxon>
        <taxon>Fungi</taxon>
        <taxon>Dikarya</taxon>
        <taxon>Ascomycota</taxon>
        <taxon>Pezizomycotina</taxon>
        <taxon>Sordariomycetes</taxon>
        <taxon>Hypocreomycetidae</taxon>
        <taxon>Glomerellales</taxon>
        <taxon>Glomerellaceae</taxon>
        <taxon>Colletotrichum</taxon>
        <taxon>Colletotrichum acutatum species complex</taxon>
    </lineage>
</organism>
<proteinExistence type="predicted"/>
<comment type="subcellular location">
    <subcellularLocation>
        <location evidence="2">Endoplasmic reticulum</location>
    </subcellularLocation>
    <subcellularLocation>
        <location evidence="3">Membrane</location>
    </subcellularLocation>
    <subcellularLocation>
        <location evidence="1">Mitochondrion</location>
    </subcellularLocation>
</comment>
<dbReference type="PANTHER" id="PTHR48182:SF2">
    <property type="entry name" value="PROTEIN SERAC1"/>
    <property type="match status" value="1"/>
</dbReference>
<keyword evidence="4" id="KW-0256">Endoplasmic reticulum</keyword>
<evidence type="ECO:0000256" key="6">
    <source>
        <dbReference type="ARBA" id="ARBA00023136"/>
    </source>
</evidence>
<dbReference type="GO" id="GO:0005783">
    <property type="term" value="C:endoplasmic reticulum"/>
    <property type="evidence" value="ECO:0007669"/>
    <property type="project" value="UniProtKB-SubCell"/>
</dbReference>
<evidence type="ECO:0000256" key="2">
    <source>
        <dbReference type="ARBA" id="ARBA00004240"/>
    </source>
</evidence>
<dbReference type="Proteomes" id="UP001224890">
    <property type="component" value="Unassembled WGS sequence"/>
</dbReference>
<reference evidence="7" key="1">
    <citation type="submission" date="2021-06" db="EMBL/GenBank/DDBJ databases">
        <title>Comparative genomics, transcriptomics and evolutionary studies reveal genomic signatures of adaptation to plant cell wall in hemibiotrophic fungi.</title>
        <authorList>
            <consortium name="DOE Joint Genome Institute"/>
            <person name="Baroncelli R."/>
            <person name="Diaz J.F."/>
            <person name="Benocci T."/>
            <person name="Peng M."/>
            <person name="Battaglia E."/>
            <person name="Haridas S."/>
            <person name="Andreopoulos W."/>
            <person name="Labutti K."/>
            <person name="Pangilinan J."/>
            <person name="Floch G.L."/>
            <person name="Makela M.R."/>
            <person name="Henrissat B."/>
            <person name="Grigoriev I.V."/>
            <person name="Crouch J.A."/>
            <person name="De Vries R.P."/>
            <person name="Sukno S.A."/>
            <person name="Thon M.R."/>
        </authorList>
    </citation>
    <scope>NUCLEOTIDE SEQUENCE</scope>
    <source>
        <strain evidence="7">CBS 193.32</strain>
    </source>
</reference>
<dbReference type="GO" id="GO:0016020">
    <property type="term" value="C:membrane"/>
    <property type="evidence" value="ECO:0007669"/>
    <property type="project" value="UniProtKB-SubCell"/>
</dbReference>
<name>A0AAJ0B093_9PEZI</name>
<keyword evidence="8" id="KW-1185">Reference proteome</keyword>
<evidence type="ECO:0000313" key="8">
    <source>
        <dbReference type="Proteomes" id="UP001224890"/>
    </source>
</evidence>
<keyword evidence="5" id="KW-0496">Mitochondrion</keyword>
<gene>
    <name evidence="7" type="ORF">BDP55DRAFT_722789</name>
</gene>
<keyword evidence="6" id="KW-0472">Membrane</keyword>
<accession>A0AAJ0B093</accession>
<dbReference type="AlphaFoldDB" id="A0AAJ0B093"/>